<organism evidence="2 3">
    <name type="scientific">Planctopirus ephydatiae</name>
    <dbReference type="NCBI Taxonomy" id="2528019"/>
    <lineage>
        <taxon>Bacteria</taxon>
        <taxon>Pseudomonadati</taxon>
        <taxon>Planctomycetota</taxon>
        <taxon>Planctomycetia</taxon>
        <taxon>Planctomycetales</taxon>
        <taxon>Planctomycetaceae</taxon>
        <taxon>Planctopirus</taxon>
    </lineage>
</organism>
<dbReference type="EMBL" id="CP036299">
    <property type="protein sequence ID" value="QDV30141.1"/>
    <property type="molecule type" value="Genomic_DNA"/>
</dbReference>
<protein>
    <submittedName>
        <fullName evidence="2">Uncharacterized protein</fullName>
    </submittedName>
</protein>
<accession>A0A518GNV6</accession>
<dbReference type="KEGG" id="peh:Spb1_20690"/>
<proteinExistence type="predicted"/>
<evidence type="ECO:0000313" key="3">
    <source>
        <dbReference type="Proteomes" id="UP000315349"/>
    </source>
</evidence>
<evidence type="ECO:0000313" key="2">
    <source>
        <dbReference type="EMBL" id="QDV30141.1"/>
    </source>
</evidence>
<name>A0A518GNV6_9PLAN</name>
<dbReference type="AlphaFoldDB" id="A0A518GNV6"/>
<sequence>MHHSSGSLLTSVKKIADGPSLRQAELEAKVAEVQLFAKFLQPIPDVKSGGRFRRQNDRRDLPLEYGLESGG</sequence>
<reference evidence="2 3" key="1">
    <citation type="submission" date="2019-02" db="EMBL/GenBank/DDBJ databases">
        <title>Deep-cultivation of Planctomycetes and their phenomic and genomic characterization uncovers novel biology.</title>
        <authorList>
            <person name="Wiegand S."/>
            <person name="Jogler M."/>
            <person name="Boedeker C."/>
            <person name="Pinto D."/>
            <person name="Vollmers J."/>
            <person name="Rivas-Marin E."/>
            <person name="Kohn T."/>
            <person name="Peeters S.H."/>
            <person name="Heuer A."/>
            <person name="Rast P."/>
            <person name="Oberbeckmann S."/>
            <person name="Bunk B."/>
            <person name="Jeske O."/>
            <person name="Meyerdierks A."/>
            <person name="Storesund J.E."/>
            <person name="Kallscheuer N."/>
            <person name="Luecker S."/>
            <person name="Lage O.M."/>
            <person name="Pohl T."/>
            <person name="Merkel B.J."/>
            <person name="Hornburger P."/>
            <person name="Mueller R.-W."/>
            <person name="Bruemmer F."/>
            <person name="Labrenz M."/>
            <person name="Spormann A.M."/>
            <person name="Op den Camp H."/>
            <person name="Overmann J."/>
            <person name="Amann R."/>
            <person name="Jetten M.S.M."/>
            <person name="Mascher T."/>
            <person name="Medema M.H."/>
            <person name="Devos D.P."/>
            <person name="Kaster A.-K."/>
            <person name="Ovreas L."/>
            <person name="Rohde M."/>
            <person name="Galperin M.Y."/>
            <person name="Jogler C."/>
        </authorList>
    </citation>
    <scope>NUCLEOTIDE SEQUENCE [LARGE SCALE GENOMIC DNA]</scope>
    <source>
        <strain evidence="2 3">Spb1</strain>
    </source>
</reference>
<feature type="region of interest" description="Disordered" evidence="1">
    <location>
        <begin position="46"/>
        <end position="71"/>
    </location>
</feature>
<keyword evidence="3" id="KW-1185">Reference proteome</keyword>
<gene>
    <name evidence="2" type="ORF">Spb1_20690</name>
</gene>
<evidence type="ECO:0000256" key="1">
    <source>
        <dbReference type="SAM" id="MobiDB-lite"/>
    </source>
</evidence>
<dbReference type="Proteomes" id="UP000315349">
    <property type="component" value="Chromosome"/>
</dbReference>